<comment type="similarity">
    <text evidence="1">Belongs to the glycosyl hydrolase 3 family.</text>
</comment>
<sequence>MIYKDASKSIAERTEDLIKRMTLKEKVAQLYCANSYGGESVYDSRMHKLKDGIGTVSYLNDSFTGDLNKDRETIKGIQKYLVEETRLGIPGLFHSEGIAGAQIPSATTFPQSLNLASTWEPTLAKKMGEVVKKQLIAFGFRAVHSPLFDLARDPRFGRVGETYGEDPYLVAQIGVSFVNGIQGEHEIMATAKHFVGYGNAEGGRGGGEQQISERRLLDSYCFPFEAAIHEAKIKAVMNSYGMLNDQAVSTSKWLLTDILRNKLGFQGLVVADYGSITHAFLRYRVAEDAKGAGILAFKAGMDVEQPGSQCYQHLVEAVESGELEEAHIDVSLRRVLETKFTLGLFENPYEDGDFFSEIKKAENAELSLEIAEKSMVLVKNEDGILPLNKKLKIALIGPNSDTKTNFFGGYSSVGSASTKSSDFDKSEEDSFLRMLYTGTITDNKESLKSMGIEFDEKPTPEQKAIIMNMIRQNLNSDDSSNRVYRTNEEFVQMFYPDCKSVKDVLEEEFGKDHVLHAKGCNIFKAIDGGIETVKAAVQEADIVIAVLGGKESMIDPEATCGENKDNINIGLEKPQLDLMEEVFKLNKPVISIIVDGRPLSTPYVSEQSKAVLYSWLPAQFGAEAIVNILTGKINPSGKLPVTIVKESGQIPMYNSRLPLYVDINEFAEYIKTNQNTPLYPFGHGLSYTRFEYSELVQNATVQADGDLSIAFKLKNTGQVAGEEVVQVYIRDQVSSVARPVKQLVGFARVTLDVNQTKIVEFKVSMKQLAFHDLNMDQIVEPGKMEVFIGASSQDIRLKGVFAIIGEKLIVERKVFSSQVTITEL</sequence>
<dbReference type="AlphaFoldDB" id="A0AAP5GW11"/>
<evidence type="ECO:0000256" key="2">
    <source>
        <dbReference type="ARBA" id="ARBA00022801"/>
    </source>
</evidence>
<protein>
    <submittedName>
        <fullName evidence="4">Beta-glucosidase</fullName>
        <ecNumber evidence="4">3.2.1.21</ecNumber>
    </submittedName>
</protein>
<dbReference type="Pfam" id="PF00933">
    <property type="entry name" value="Glyco_hydro_3"/>
    <property type="match status" value="1"/>
</dbReference>
<dbReference type="InterPro" id="IPR026891">
    <property type="entry name" value="Fn3-like"/>
</dbReference>
<dbReference type="Gene3D" id="3.40.50.1700">
    <property type="entry name" value="Glycoside hydrolase family 3 C-terminal domain"/>
    <property type="match status" value="1"/>
</dbReference>
<accession>A0AAP5GW11</accession>
<dbReference type="InterPro" id="IPR002772">
    <property type="entry name" value="Glyco_hydro_3_C"/>
</dbReference>
<dbReference type="SUPFAM" id="SSF52279">
    <property type="entry name" value="Beta-D-glucan exohydrolase, C-terminal domain"/>
    <property type="match status" value="1"/>
</dbReference>
<dbReference type="PANTHER" id="PTHR42715:SF10">
    <property type="entry name" value="BETA-GLUCOSIDASE"/>
    <property type="match status" value="1"/>
</dbReference>
<dbReference type="InterPro" id="IPR050288">
    <property type="entry name" value="Cellulose_deg_GH3"/>
</dbReference>
<dbReference type="InterPro" id="IPR001764">
    <property type="entry name" value="Glyco_hydro_3_N"/>
</dbReference>
<comment type="caution">
    <text evidence="4">The sequence shown here is derived from an EMBL/GenBank/DDBJ whole genome shotgun (WGS) entry which is preliminary data.</text>
</comment>
<dbReference type="EMBL" id="JAVDTR010000001">
    <property type="protein sequence ID" value="MDR6721629.1"/>
    <property type="molecule type" value="Genomic_DNA"/>
</dbReference>
<name>A0AAP5GW11_PAEAM</name>
<reference evidence="4" key="1">
    <citation type="submission" date="2023-07" db="EMBL/GenBank/DDBJ databases">
        <title>Sorghum-associated microbial communities from plants grown in Nebraska, USA.</title>
        <authorList>
            <person name="Schachtman D."/>
        </authorList>
    </citation>
    <scope>NUCLEOTIDE SEQUENCE</scope>
    <source>
        <strain evidence="4">BE80</strain>
    </source>
</reference>
<dbReference type="GO" id="GO:0005975">
    <property type="term" value="P:carbohydrate metabolic process"/>
    <property type="evidence" value="ECO:0007669"/>
    <property type="project" value="InterPro"/>
</dbReference>
<dbReference type="InterPro" id="IPR017853">
    <property type="entry name" value="GH"/>
</dbReference>
<dbReference type="Pfam" id="PF14310">
    <property type="entry name" value="Fn3-like"/>
    <property type="match status" value="1"/>
</dbReference>
<dbReference type="FunFam" id="2.60.40.10:FF:000495">
    <property type="entry name" value="Periplasmic beta-glucosidase"/>
    <property type="match status" value="1"/>
</dbReference>
<dbReference type="PRINTS" id="PR00133">
    <property type="entry name" value="GLHYDRLASE3"/>
</dbReference>
<evidence type="ECO:0000256" key="1">
    <source>
        <dbReference type="ARBA" id="ARBA00005336"/>
    </source>
</evidence>
<organism evidence="4 5">
    <name type="scientific">Paenibacillus amylolyticus</name>
    <dbReference type="NCBI Taxonomy" id="1451"/>
    <lineage>
        <taxon>Bacteria</taxon>
        <taxon>Bacillati</taxon>
        <taxon>Bacillota</taxon>
        <taxon>Bacilli</taxon>
        <taxon>Bacillales</taxon>
        <taxon>Paenibacillaceae</taxon>
        <taxon>Paenibacillus</taxon>
    </lineage>
</organism>
<dbReference type="InterPro" id="IPR013783">
    <property type="entry name" value="Ig-like_fold"/>
</dbReference>
<evidence type="ECO:0000259" key="3">
    <source>
        <dbReference type="SMART" id="SM01217"/>
    </source>
</evidence>
<dbReference type="RefSeq" id="WP_056690834.1">
    <property type="nucleotide sequence ID" value="NZ_JAVDTR010000001.1"/>
</dbReference>
<keyword evidence="2 4" id="KW-0378">Hydrolase</keyword>
<dbReference type="PANTHER" id="PTHR42715">
    <property type="entry name" value="BETA-GLUCOSIDASE"/>
    <property type="match status" value="1"/>
</dbReference>
<dbReference type="InterPro" id="IPR036881">
    <property type="entry name" value="Glyco_hydro_3_C_sf"/>
</dbReference>
<proteinExistence type="inferred from homology"/>
<gene>
    <name evidence="4" type="ORF">J2W91_000077</name>
</gene>
<dbReference type="SMART" id="SM01217">
    <property type="entry name" value="Fn3_like"/>
    <property type="match status" value="1"/>
</dbReference>
<dbReference type="Gene3D" id="2.60.40.10">
    <property type="entry name" value="Immunoglobulins"/>
    <property type="match status" value="1"/>
</dbReference>
<dbReference type="Proteomes" id="UP001254832">
    <property type="component" value="Unassembled WGS sequence"/>
</dbReference>
<dbReference type="Gene3D" id="3.20.20.300">
    <property type="entry name" value="Glycoside hydrolase, family 3, N-terminal domain"/>
    <property type="match status" value="1"/>
</dbReference>
<evidence type="ECO:0000313" key="4">
    <source>
        <dbReference type="EMBL" id="MDR6721629.1"/>
    </source>
</evidence>
<feature type="domain" description="Fibronectin type III-like" evidence="3">
    <location>
        <begin position="723"/>
        <end position="792"/>
    </location>
</feature>
<dbReference type="Pfam" id="PF01915">
    <property type="entry name" value="Glyco_hydro_3_C"/>
    <property type="match status" value="1"/>
</dbReference>
<dbReference type="EC" id="3.2.1.21" evidence="4"/>
<evidence type="ECO:0000313" key="5">
    <source>
        <dbReference type="Proteomes" id="UP001254832"/>
    </source>
</evidence>
<dbReference type="GO" id="GO:0008422">
    <property type="term" value="F:beta-glucosidase activity"/>
    <property type="evidence" value="ECO:0007669"/>
    <property type="project" value="UniProtKB-EC"/>
</dbReference>
<dbReference type="InterPro" id="IPR036962">
    <property type="entry name" value="Glyco_hydro_3_N_sf"/>
</dbReference>
<dbReference type="SUPFAM" id="SSF51445">
    <property type="entry name" value="(Trans)glycosidases"/>
    <property type="match status" value="1"/>
</dbReference>
<keyword evidence="4" id="KW-0326">Glycosidase</keyword>